<dbReference type="GO" id="GO:0004534">
    <property type="term" value="F:5'-3' RNA exonuclease activity"/>
    <property type="evidence" value="ECO:0007669"/>
    <property type="project" value="TreeGrafter"/>
</dbReference>
<dbReference type="InterPro" id="IPR004013">
    <property type="entry name" value="PHP_dom"/>
</dbReference>
<dbReference type="Pfam" id="PF02811">
    <property type="entry name" value="PHP"/>
    <property type="match status" value="1"/>
</dbReference>
<dbReference type="InterPro" id="IPR052018">
    <property type="entry name" value="PHP_domain"/>
</dbReference>
<dbReference type="eggNOG" id="COG0613">
    <property type="taxonomic scope" value="Bacteria"/>
</dbReference>
<keyword evidence="3" id="KW-1185">Reference proteome</keyword>
<sequence>MKGLYYDLHIHSCLSPCGDDDMTPANIVGMAAVKGLDVIALTDHNSCRNCPAALIHGESYGVTVIPGMELTTAEEVHVVCLFPSLSDAMAFDDFIYGHILPIKNKEDIFGKQQIMNEEDEVTQTVERLLISATDISFDNVFELVESYHGTAFPAHIDKTTTSLLSNLGFVPPDSTFCCAEIHNFKNLHRIQQEHPYFLNCRMLSSSDAHYLPDIHEPEYQIHPAGKTAADIIEYLRTDIPAADNSHGMTKGSGPFQNK</sequence>
<proteinExistence type="predicted"/>
<keyword evidence="2" id="KW-0378">Hydrolase</keyword>
<dbReference type="GO" id="GO:0035312">
    <property type="term" value="F:5'-3' DNA exonuclease activity"/>
    <property type="evidence" value="ECO:0007669"/>
    <property type="project" value="TreeGrafter"/>
</dbReference>
<dbReference type="InterPro" id="IPR016195">
    <property type="entry name" value="Pol/histidinol_Pase-like"/>
</dbReference>
<organism evidence="2 3">
    <name type="scientific">[Clostridium] hylemonae DSM 15053</name>
    <dbReference type="NCBI Taxonomy" id="553973"/>
    <lineage>
        <taxon>Bacteria</taxon>
        <taxon>Bacillati</taxon>
        <taxon>Bacillota</taxon>
        <taxon>Clostridia</taxon>
        <taxon>Lachnospirales</taxon>
        <taxon>Lachnospiraceae</taxon>
    </lineage>
</organism>
<dbReference type="Gene3D" id="3.20.20.140">
    <property type="entry name" value="Metal-dependent hydrolases"/>
    <property type="match status" value="1"/>
</dbReference>
<dbReference type="SUPFAM" id="SSF89550">
    <property type="entry name" value="PHP domain-like"/>
    <property type="match status" value="1"/>
</dbReference>
<comment type="caution">
    <text evidence="2">The sequence shown here is derived from an EMBL/GenBank/DDBJ whole genome shotgun (WGS) entry which is preliminary data.</text>
</comment>
<reference evidence="2" key="1">
    <citation type="submission" date="2009-02" db="EMBL/GenBank/DDBJ databases">
        <authorList>
            <person name="Fulton L."/>
            <person name="Clifton S."/>
            <person name="Fulton B."/>
            <person name="Xu J."/>
            <person name="Minx P."/>
            <person name="Pepin K.H."/>
            <person name="Johnson M."/>
            <person name="Bhonagiri V."/>
            <person name="Nash W.E."/>
            <person name="Mardis E.R."/>
            <person name="Wilson R.K."/>
        </authorList>
    </citation>
    <scope>NUCLEOTIDE SEQUENCE [LARGE SCALE GENOMIC DNA]</scope>
    <source>
        <strain evidence="2">DSM 15053</strain>
    </source>
</reference>
<dbReference type="CDD" id="cd07432">
    <property type="entry name" value="PHP_HisPPase"/>
    <property type="match status" value="1"/>
</dbReference>
<dbReference type="SMART" id="SM00481">
    <property type="entry name" value="POLIIIAc"/>
    <property type="match status" value="1"/>
</dbReference>
<reference evidence="2" key="2">
    <citation type="submission" date="2013-06" db="EMBL/GenBank/DDBJ databases">
        <title>Draft genome sequence of Clostridium hylemonae (DSM 15053).</title>
        <authorList>
            <person name="Sudarsanam P."/>
            <person name="Ley R."/>
            <person name="Guruge J."/>
            <person name="Turnbaugh P.J."/>
            <person name="Mahowald M."/>
            <person name="Liep D."/>
            <person name="Gordon J."/>
        </authorList>
    </citation>
    <scope>NUCLEOTIDE SEQUENCE</scope>
    <source>
        <strain evidence="2">DSM 15053</strain>
    </source>
</reference>
<accession>C0BZ79</accession>
<dbReference type="EC" id="3.1.3.-" evidence="2"/>
<dbReference type="HOGENOM" id="CLU_097071_0_0_9"/>
<name>C0BZ79_9FIRM</name>
<gene>
    <name evidence="2" type="ORF">CLOHYLEM_05118</name>
</gene>
<dbReference type="PANTHER" id="PTHR42924:SF3">
    <property type="entry name" value="POLYMERASE_HISTIDINOL PHOSPHATASE N-TERMINAL DOMAIN-CONTAINING PROTEIN"/>
    <property type="match status" value="1"/>
</dbReference>
<evidence type="ECO:0000259" key="1">
    <source>
        <dbReference type="SMART" id="SM00481"/>
    </source>
</evidence>
<dbReference type="Proteomes" id="UP000004893">
    <property type="component" value="Unassembled WGS sequence"/>
</dbReference>
<protein>
    <submittedName>
        <fullName evidence="2">PHP domain protein</fullName>
        <ecNumber evidence="2">3.1.3.-</ecNumber>
    </submittedName>
</protein>
<dbReference type="EMBL" id="ABYI02000019">
    <property type="protein sequence ID" value="EEG74457.1"/>
    <property type="molecule type" value="Genomic_DNA"/>
</dbReference>
<dbReference type="RefSeq" id="WP_006442454.1">
    <property type="nucleotide sequence ID" value="NZ_CP036524.1"/>
</dbReference>
<dbReference type="STRING" id="553973.CLOHYLEM_05118"/>
<evidence type="ECO:0000313" key="2">
    <source>
        <dbReference type="EMBL" id="EEG74457.1"/>
    </source>
</evidence>
<evidence type="ECO:0000313" key="3">
    <source>
        <dbReference type="Proteomes" id="UP000004893"/>
    </source>
</evidence>
<dbReference type="OrthoDB" id="9791620at2"/>
<dbReference type="PANTHER" id="PTHR42924">
    <property type="entry name" value="EXONUCLEASE"/>
    <property type="match status" value="1"/>
</dbReference>
<dbReference type="InterPro" id="IPR003141">
    <property type="entry name" value="Pol/His_phosphatase_N"/>
</dbReference>
<dbReference type="AlphaFoldDB" id="C0BZ79"/>
<feature type="domain" description="Polymerase/histidinol phosphatase N-terminal" evidence="1">
    <location>
        <begin position="6"/>
        <end position="74"/>
    </location>
</feature>